<keyword evidence="4" id="KW-0032">Aminotransferase</keyword>
<evidence type="ECO:0000256" key="1">
    <source>
        <dbReference type="ARBA" id="ARBA00001933"/>
    </source>
</evidence>
<dbReference type="GO" id="GO:0030170">
    <property type="term" value="F:pyridoxal phosphate binding"/>
    <property type="evidence" value="ECO:0007669"/>
    <property type="project" value="InterPro"/>
</dbReference>
<dbReference type="InterPro" id="IPR015422">
    <property type="entry name" value="PyrdxlP-dep_Trfase_small"/>
</dbReference>
<sequence length="418" mass="46475">METYTYANSRKLFERAMKVIPAGVYGHLGPVEGSMVPPSAFPFFSSHAEGAHLWDVDGNRFIDYMCAYGPNILGYRDEDIDHAAREQAKLSDCVTLPSATMVEFAEQLVDTVDSADWAFFAKNGGDVTSFALMIARAATGRTKAVFVNKGYHGVAAWTKLPGNPGIAEADISNNLYVDWNNYQQLEELVSRHPGQIACFMASPYFQGNFVDNELPEAEYWSKVRALCTKHGIVLVIDDVRCGFRLDLAGSDHYYGFKADLICFCKALANGYNVSALCGIDALKSAASSVFYTGSYWFSAVPFAAGIATLKKLKEIDAPKRLYEIGKKLTEGLVDVARTHSFNLNISGELPMWYMRITDDESQIIHQEWIAACVQRGVFFTNHHNHFINAALTDEDILYTLNVADDAFKAVRKLHPQFV</sequence>
<dbReference type="PANTHER" id="PTHR43713:SF3">
    <property type="entry name" value="GLUTAMATE-1-SEMIALDEHYDE 2,1-AMINOMUTASE 1, CHLOROPLASTIC-RELATED"/>
    <property type="match status" value="1"/>
</dbReference>
<dbReference type="InterPro" id="IPR015424">
    <property type="entry name" value="PyrdxlP-dep_Trfase"/>
</dbReference>
<dbReference type="PANTHER" id="PTHR43713">
    <property type="entry name" value="GLUTAMATE-1-SEMIALDEHYDE 2,1-AMINOMUTASE"/>
    <property type="match status" value="1"/>
</dbReference>
<evidence type="ECO:0000256" key="3">
    <source>
        <dbReference type="RuleBase" id="RU003560"/>
    </source>
</evidence>
<dbReference type="Gene3D" id="3.40.640.10">
    <property type="entry name" value="Type I PLP-dependent aspartate aminotransferase-like (Major domain)"/>
    <property type="match status" value="1"/>
</dbReference>
<evidence type="ECO:0000313" key="4">
    <source>
        <dbReference type="EMBL" id="MRN56454.1"/>
    </source>
</evidence>
<dbReference type="Proteomes" id="UP000463051">
    <property type="component" value="Unassembled WGS sequence"/>
</dbReference>
<gene>
    <name evidence="4" type="ORF">GJB61_26185</name>
</gene>
<dbReference type="Pfam" id="PF00202">
    <property type="entry name" value="Aminotran_3"/>
    <property type="match status" value="1"/>
</dbReference>
<keyword evidence="4" id="KW-0808">Transferase</keyword>
<dbReference type="InterPro" id="IPR015421">
    <property type="entry name" value="PyrdxlP-dep_Trfase_major"/>
</dbReference>
<evidence type="ECO:0000256" key="2">
    <source>
        <dbReference type="ARBA" id="ARBA00022898"/>
    </source>
</evidence>
<dbReference type="Gene3D" id="3.90.1150.10">
    <property type="entry name" value="Aspartate Aminotransferase, domain 1"/>
    <property type="match status" value="1"/>
</dbReference>
<comment type="caution">
    <text evidence="4">The sequence shown here is derived from an EMBL/GenBank/DDBJ whole genome shotgun (WGS) entry which is preliminary data.</text>
</comment>
<accession>A0A7X2L4G6</accession>
<protein>
    <submittedName>
        <fullName evidence="4">Aminotransferase class III-fold pyridoxal phosphate-dependent enzyme</fullName>
    </submittedName>
</protein>
<keyword evidence="5" id="KW-1185">Reference proteome</keyword>
<organism evidence="4 5">
    <name type="scientific">Paenibacillus monticola</name>
    <dbReference type="NCBI Taxonomy" id="2666075"/>
    <lineage>
        <taxon>Bacteria</taxon>
        <taxon>Bacillati</taxon>
        <taxon>Bacillota</taxon>
        <taxon>Bacilli</taxon>
        <taxon>Bacillales</taxon>
        <taxon>Paenibacillaceae</taxon>
        <taxon>Paenibacillus</taxon>
    </lineage>
</organism>
<proteinExistence type="inferred from homology"/>
<comment type="cofactor">
    <cofactor evidence="1">
        <name>pyridoxal 5'-phosphate</name>
        <dbReference type="ChEBI" id="CHEBI:597326"/>
    </cofactor>
</comment>
<comment type="similarity">
    <text evidence="3">Belongs to the class-III pyridoxal-phosphate-dependent aminotransferase family.</text>
</comment>
<dbReference type="AlphaFoldDB" id="A0A7X2L4G6"/>
<dbReference type="GO" id="GO:0008483">
    <property type="term" value="F:transaminase activity"/>
    <property type="evidence" value="ECO:0007669"/>
    <property type="project" value="UniProtKB-KW"/>
</dbReference>
<dbReference type="SUPFAM" id="SSF53383">
    <property type="entry name" value="PLP-dependent transferases"/>
    <property type="match status" value="1"/>
</dbReference>
<keyword evidence="2 3" id="KW-0663">Pyridoxal phosphate</keyword>
<name>A0A7X2L4G6_9BACL</name>
<dbReference type="InterPro" id="IPR005814">
    <property type="entry name" value="Aminotrans_3"/>
</dbReference>
<evidence type="ECO:0000313" key="5">
    <source>
        <dbReference type="Proteomes" id="UP000463051"/>
    </source>
</evidence>
<reference evidence="4 5" key="1">
    <citation type="submission" date="2019-11" db="EMBL/GenBank/DDBJ databases">
        <title>Paenibacillus monticola sp. nov., a novel PGPR strain isolated from mountain sample in China.</title>
        <authorList>
            <person name="Zhao Q."/>
            <person name="Li H.-P."/>
            <person name="Zhang J.-L."/>
        </authorList>
    </citation>
    <scope>NUCLEOTIDE SEQUENCE [LARGE SCALE GENOMIC DNA]</scope>
    <source>
        <strain evidence="4 5">LC-T2</strain>
    </source>
</reference>
<dbReference type="EMBL" id="WJXB01000014">
    <property type="protein sequence ID" value="MRN56454.1"/>
    <property type="molecule type" value="Genomic_DNA"/>
</dbReference>
<dbReference type="RefSeq" id="WP_154121964.1">
    <property type="nucleotide sequence ID" value="NZ_WJXB01000014.1"/>
</dbReference>